<gene>
    <name evidence="2" type="primary">X975_23944</name>
    <name evidence="2" type="ORF">TNCT_243911</name>
</gene>
<feature type="domain" description="DUF1758" evidence="1">
    <location>
        <begin position="146"/>
        <end position="288"/>
    </location>
</feature>
<dbReference type="GO" id="GO:0004190">
    <property type="term" value="F:aspartic-type endopeptidase activity"/>
    <property type="evidence" value="ECO:0007669"/>
    <property type="project" value="InterPro"/>
</dbReference>
<sequence>MSSRRETTESESLLVVKWSKEGKSLREIASLIGVTHVCVQKILQNVHQVKQCKSISKCKHCGKPHHSILHFGNYNPQNQSSVLSPEATAFIPKVQEIPNSIKNSFEPTTSTVCASSSYIAYNSKQAHILLCTALIRVRNSKQELVKCRCLLDTGSQRSFISNECAKKLGLTIRDSSATISCLGSFNTVSNGEVDLLFTSHFESDLQISTSAFVIEKVTDKIPHVSLPANICYKFNDLRLTDPSIHKSANIDILLGVNVFLNLINGEIIKRAPNLPFAMSTKLGWIISGTTNLESPNSNPVVVNHLSVNTDNLVKSFWELESIPNSSPLTREEKQCELRFEEHHTRDNHGRYSVMLLFKPNRKVLGDRFACNSTSQIPLLEKKAFFNAKNL</sequence>
<dbReference type="PROSITE" id="PS00141">
    <property type="entry name" value="ASP_PROTEASE"/>
    <property type="match status" value="1"/>
</dbReference>
<proteinExistence type="predicted"/>
<dbReference type="Proteomes" id="UP000887116">
    <property type="component" value="Unassembled WGS sequence"/>
</dbReference>
<protein>
    <submittedName>
        <fullName evidence="2">Retrovirus-related Pol polyprotein from transposon 17.6</fullName>
    </submittedName>
</protein>
<dbReference type="OrthoDB" id="6437296at2759"/>
<dbReference type="PANTHER" id="PTHR47331:SF5">
    <property type="entry name" value="RIBONUCLEASE H"/>
    <property type="match status" value="1"/>
</dbReference>
<evidence type="ECO:0000259" key="1">
    <source>
        <dbReference type="Pfam" id="PF05585"/>
    </source>
</evidence>
<dbReference type="InterPro" id="IPR001969">
    <property type="entry name" value="Aspartic_peptidase_AS"/>
</dbReference>
<evidence type="ECO:0000313" key="3">
    <source>
        <dbReference type="Proteomes" id="UP000887116"/>
    </source>
</evidence>
<dbReference type="InterPro" id="IPR021109">
    <property type="entry name" value="Peptidase_aspartic_dom_sf"/>
</dbReference>
<accession>A0A8X6GYD8</accession>
<dbReference type="InterPro" id="IPR008737">
    <property type="entry name" value="DUF1758"/>
</dbReference>
<dbReference type="PANTHER" id="PTHR47331">
    <property type="entry name" value="PHD-TYPE DOMAIN-CONTAINING PROTEIN"/>
    <property type="match status" value="1"/>
</dbReference>
<dbReference type="Gene3D" id="2.40.70.10">
    <property type="entry name" value="Acid Proteases"/>
    <property type="match status" value="1"/>
</dbReference>
<dbReference type="GO" id="GO:0006508">
    <property type="term" value="P:proteolysis"/>
    <property type="evidence" value="ECO:0007669"/>
    <property type="project" value="InterPro"/>
</dbReference>
<name>A0A8X6GYD8_TRICU</name>
<keyword evidence="3" id="KW-1185">Reference proteome</keyword>
<comment type="caution">
    <text evidence="2">The sequence shown here is derived from an EMBL/GenBank/DDBJ whole genome shotgun (WGS) entry which is preliminary data.</text>
</comment>
<evidence type="ECO:0000313" key="2">
    <source>
        <dbReference type="EMBL" id="GFR13816.1"/>
    </source>
</evidence>
<dbReference type="Pfam" id="PF05585">
    <property type="entry name" value="DUF1758"/>
    <property type="match status" value="1"/>
</dbReference>
<reference evidence="2" key="1">
    <citation type="submission" date="2020-07" db="EMBL/GenBank/DDBJ databases">
        <title>Multicomponent nature underlies the extraordinary mechanical properties of spider dragline silk.</title>
        <authorList>
            <person name="Kono N."/>
            <person name="Nakamura H."/>
            <person name="Mori M."/>
            <person name="Yoshida Y."/>
            <person name="Ohtoshi R."/>
            <person name="Malay A.D."/>
            <person name="Moran D.A.P."/>
            <person name="Tomita M."/>
            <person name="Numata K."/>
            <person name="Arakawa K."/>
        </authorList>
    </citation>
    <scope>NUCLEOTIDE SEQUENCE</scope>
</reference>
<dbReference type="SUPFAM" id="SSF50630">
    <property type="entry name" value="Acid proteases"/>
    <property type="match status" value="1"/>
</dbReference>
<dbReference type="AlphaFoldDB" id="A0A8X6GYD8"/>
<organism evidence="2 3">
    <name type="scientific">Trichonephila clavata</name>
    <name type="common">Joro spider</name>
    <name type="synonym">Nephila clavata</name>
    <dbReference type="NCBI Taxonomy" id="2740835"/>
    <lineage>
        <taxon>Eukaryota</taxon>
        <taxon>Metazoa</taxon>
        <taxon>Ecdysozoa</taxon>
        <taxon>Arthropoda</taxon>
        <taxon>Chelicerata</taxon>
        <taxon>Arachnida</taxon>
        <taxon>Araneae</taxon>
        <taxon>Araneomorphae</taxon>
        <taxon>Entelegynae</taxon>
        <taxon>Araneoidea</taxon>
        <taxon>Nephilidae</taxon>
        <taxon>Trichonephila</taxon>
    </lineage>
</organism>
<dbReference type="EMBL" id="BMAO01036892">
    <property type="protein sequence ID" value="GFR13816.1"/>
    <property type="molecule type" value="Genomic_DNA"/>
</dbReference>